<sequence length="60" mass="7126">MESSKQQPAYISTLTLLNRQLADWQNLLTDFEDQQAPIDQIRYCERQVERLKAELKVMNN</sequence>
<name>A0A7G5GUG2_9BACT</name>
<dbReference type="Proteomes" id="UP000515369">
    <property type="component" value="Chromosome"/>
</dbReference>
<reference evidence="1 2" key="1">
    <citation type="submission" date="2020-07" db="EMBL/GenBank/DDBJ databases">
        <title>Spirosoma foliorum sp. nov., isolated from the leaves on the Nejang mountain Korea, Republic of.</title>
        <authorList>
            <person name="Ho H."/>
            <person name="Lee Y.-J."/>
            <person name="Nurcahyanto D.-A."/>
            <person name="Kim S.-G."/>
        </authorList>
    </citation>
    <scope>NUCLEOTIDE SEQUENCE [LARGE SCALE GENOMIC DNA]</scope>
    <source>
        <strain evidence="1 2">PL0136</strain>
    </source>
</reference>
<evidence type="ECO:0000313" key="1">
    <source>
        <dbReference type="EMBL" id="QMW02504.1"/>
    </source>
</evidence>
<evidence type="ECO:0000313" key="2">
    <source>
        <dbReference type="Proteomes" id="UP000515369"/>
    </source>
</evidence>
<gene>
    <name evidence="1" type="ORF">H3H32_32120</name>
</gene>
<protein>
    <submittedName>
        <fullName evidence="1">Uncharacterized protein</fullName>
    </submittedName>
</protein>
<keyword evidence="2" id="KW-1185">Reference proteome</keyword>
<dbReference type="EMBL" id="CP059732">
    <property type="protein sequence ID" value="QMW02504.1"/>
    <property type="molecule type" value="Genomic_DNA"/>
</dbReference>
<proteinExistence type="predicted"/>
<organism evidence="1 2">
    <name type="scientific">Spirosoma foliorum</name>
    <dbReference type="NCBI Taxonomy" id="2710596"/>
    <lineage>
        <taxon>Bacteria</taxon>
        <taxon>Pseudomonadati</taxon>
        <taxon>Bacteroidota</taxon>
        <taxon>Cytophagia</taxon>
        <taxon>Cytophagales</taxon>
        <taxon>Cytophagaceae</taxon>
        <taxon>Spirosoma</taxon>
    </lineage>
</organism>
<accession>A0A7G5GUG2</accession>
<dbReference type="RefSeq" id="WP_182459810.1">
    <property type="nucleotide sequence ID" value="NZ_CP059732.1"/>
</dbReference>
<dbReference type="KEGG" id="sfol:H3H32_32120"/>
<dbReference type="AlphaFoldDB" id="A0A7G5GUG2"/>